<dbReference type="InterPro" id="IPR000182">
    <property type="entry name" value="GNAT_dom"/>
</dbReference>
<reference evidence="5 7" key="2">
    <citation type="submission" date="2020-08" db="EMBL/GenBank/DDBJ databases">
        <title>Sequencing the genomes of 1000 actinobacteria strains.</title>
        <authorList>
            <person name="Klenk H.-P."/>
        </authorList>
    </citation>
    <scope>NUCLEOTIDE SEQUENCE [LARGE SCALE GENOMIC DNA]</scope>
    <source>
        <strain evidence="5 7">DSM 9581</strain>
    </source>
</reference>
<evidence type="ECO:0000259" key="3">
    <source>
        <dbReference type="PROSITE" id="PS51186"/>
    </source>
</evidence>
<feature type="domain" description="N-acetyltransferase" evidence="3">
    <location>
        <begin position="1"/>
        <end position="111"/>
    </location>
</feature>
<organism evidence="4 6">
    <name type="scientific">Cellulomonas hominis</name>
    <dbReference type="NCBI Taxonomy" id="156981"/>
    <lineage>
        <taxon>Bacteria</taxon>
        <taxon>Bacillati</taxon>
        <taxon>Actinomycetota</taxon>
        <taxon>Actinomycetes</taxon>
        <taxon>Micrococcales</taxon>
        <taxon>Cellulomonadaceae</taxon>
        <taxon>Cellulomonas</taxon>
    </lineage>
</organism>
<dbReference type="Gene3D" id="3.40.630.30">
    <property type="match status" value="2"/>
</dbReference>
<dbReference type="PANTHER" id="PTHR43877">
    <property type="entry name" value="AMINOALKYLPHOSPHONATE N-ACETYLTRANSFERASE-RELATED-RELATED"/>
    <property type="match status" value="1"/>
</dbReference>
<protein>
    <submittedName>
        <fullName evidence="5">GNAT superfamily N-acetyltransferase</fullName>
    </submittedName>
</protein>
<evidence type="ECO:0000313" key="7">
    <source>
        <dbReference type="Proteomes" id="UP000564629"/>
    </source>
</evidence>
<dbReference type="EMBL" id="JACHDN010000001">
    <property type="protein sequence ID" value="MBB5473469.1"/>
    <property type="molecule type" value="Genomic_DNA"/>
</dbReference>
<evidence type="ECO:0000313" key="4">
    <source>
        <dbReference type="EMBL" id="GEL45249.1"/>
    </source>
</evidence>
<evidence type="ECO:0000313" key="6">
    <source>
        <dbReference type="Proteomes" id="UP000321723"/>
    </source>
</evidence>
<accession>A0A511F7J1</accession>
<reference evidence="4 6" key="1">
    <citation type="submission" date="2019-07" db="EMBL/GenBank/DDBJ databases">
        <title>Whole genome shotgun sequence of Cellulomonas hominis NBRC 16055.</title>
        <authorList>
            <person name="Hosoyama A."/>
            <person name="Uohara A."/>
            <person name="Ohji S."/>
            <person name="Ichikawa N."/>
        </authorList>
    </citation>
    <scope>NUCLEOTIDE SEQUENCE [LARGE SCALE GENOMIC DNA]</scope>
    <source>
        <strain evidence="4 6">NBRC 16055</strain>
    </source>
</reference>
<evidence type="ECO:0000256" key="2">
    <source>
        <dbReference type="ARBA" id="ARBA00023315"/>
    </source>
</evidence>
<dbReference type="Proteomes" id="UP000564629">
    <property type="component" value="Unassembled WGS sequence"/>
</dbReference>
<dbReference type="PANTHER" id="PTHR43877:SF2">
    <property type="entry name" value="AMINOALKYLPHOSPHONATE N-ACETYLTRANSFERASE-RELATED"/>
    <property type="match status" value="1"/>
</dbReference>
<comment type="caution">
    <text evidence="4">The sequence shown here is derived from an EMBL/GenBank/DDBJ whole genome shotgun (WGS) entry which is preliminary data.</text>
</comment>
<dbReference type="CDD" id="cd04301">
    <property type="entry name" value="NAT_SF"/>
    <property type="match status" value="2"/>
</dbReference>
<feature type="domain" description="N-acetyltransferase" evidence="3">
    <location>
        <begin position="130"/>
        <end position="300"/>
    </location>
</feature>
<dbReference type="AlphaFoldDB" id="A0A511F7J1"/>
<proteinExistence type="predicted"/>
<dbReference type="SUPFAM" id="SSF55729">
    <property type="entry name" value="Acyl-CoA N-acyltransferases (Nat)"/>
    <property type="match status" value="2"/>
</dbReference>
<gene>
    <name evidence="4" type="ORF">CHO01_03650</name>
    <name evidence="5" type="ORF">HNR08_002205</name>
</gene>
<dbReference type="InterPro" id="IPR016181">
    <property type="entry name" value="Acyl_CoA_acyltransferase"/>
</dbReference>
<dbReference type="InterPro" id="IPR050832">
    <property type="entry name" value="Bact_Acetyltransf"/>
</dbReference>
<evidence type="ECO:0000256" key="1">
    <source>
        <dbReference type="ARBA" id="ARBA00022679"/>
    </source>
</evidence>
<keyword evidence="6" id="KW-1185">Reference proteome</keyword>
<keyword evidence="1 5" id="KW-0808">Transferase</keyword>
<keyword evidence="2" id="KW-0012">Acyltransferase</keyword>
<dbReference type="PROSITE" id="PS51186">
    <property type="entry name" value="GNAT"/>
    <property type="match status" value="2"/>
</dbReference>
<name>A0A511F7J1_9CELL</name>
<dbReference type="Pfam" id="PF00583">
    <property type="entry name" value="Acetyltransf_1"/>
    <property type="match status" value="2"/>
</dbReference>
<dbReference type="Proteomes" id="UP000321723">
    <property type="component" value="Unassembled WGS sequence"/>
</dbReference>
<evidence type="ECO:0000313" key="5">
    <source>
        <dbReference type="EMBL" id="MBB5473469.1"/>
    </source>
</evidence>
<dbReference type="GO" id="GO:0016747">
    <property type="term" value="F:acyltransferase activity, transferring groups other than amino-acyl groups"/>
    <property type="evidence" value="ECO:0007669"/>
    <property type="project" value="InterPro"/>
</dbReference>
<dbReference type="EMBL" id="BJVQ01000003">
    <property type="protein sequence ID" value="GEL45249.1"/>
    <property type="molecule type" value="Genomic_DNA"/>
</dbReference>
<sequence length="301" mass="30970">MVTLLLALDGVPVGCGSLRDLGAEPEHGPGTGEVKRVYVAPSARGRGLARTLVHALEDRAAALGWTRLVLEAGLQQPEAIGLYLSLGYAPVERYGEWADVADSRCFAKAVGSGARGPAPRSPAPAGTLRVAVVPYADPDAAALRDAMDAESLLAYPEVEAAVATRGRFGAVDAALGSAVLVTVLARLDGRPVGCASLGRLHGSGGPAGPAGPAGLDAATTGELRRVFVHPDVRRAGVAAALVRALEAEARALGLRDLVLETGIRQPAALALYRSLGYRPVLPFGRWQGDALGLYLGRTLAV</sequence>